<dbReference type="KEGG" id="vg:40086236"/>
<name>A0A286N4E1_9CAUD</name>
<dbReference type="Proteomes" id="UP000225204">
    <property type="component" value="Segment"/>
</dbReference>
<dbReference type="EMBL" id="MF185731">
    <property type="protein sequence ID" value="ASX99248.1"/>
    <property type="molecule type" value="Genomic_DNA"/>
</dbReference>
<proteinExistence type="predicted"/>
<evidence type="ECO:0000313" key="1">
    <source>
        <dbReference type="EMBL" id="ASX99248.1"/>
    </source>
</evidence>
<organism evidence="1 2">
    <name type="scientific">Arthrobacter phage Molivia</name>
    <dbReference type="NCBI Taxonomy" id="2015839"/>
    <lineage>
        <taxon>Viruses</taxon>
        <taxon>Duplodnaviria</taxon>
        <taxon>Heunggongvirae</taxon>
        <taxon>Uroviricota</taxon>
        <taxon>Caudoviricetes</taxon>
        <taxon>Amigovirus</taxon>
        <taxon>Amigovirus molivia</taxon>
    </lineage>
</organism>
<dbReference type="RefSeq" id="YP_009610148.1">
    <property type="nucleotide sequence ID" value="NC_042001.1"/>
</dbReference>
<protein>
    <submittedName>
        <fullName evidence="1">Uncharacterized protein</fullName>
    </submittedName>
</protein>
<evidence type="ECO:0000313" key="2">
    <source>
        <dbReference type="Proteomes" id="UP000225204"/>
    </source>
</evidence>
<dbReference type="OrthoDB" id="32609at10239"/>
<dbReference type="GeneID" id="40086236"/>
<keyword evidence="2" id="KW-1185">Reference proteome</keyword>
<accession>A0A286N4E1</accession>
<gene>
    <name evidence="1" type="primary">24</name>
    <name evidence="1" type="ORF">SEA_MOLIVIA_24</name>
</gene>
<sequence>MASEMVSKTENGMTTVQRMIIPELIRGSTIETIAAKYGLTPVETLKEWRDFISNRQRMSGEERLELHLMRLEHLLELVTLRVESTEAADADSVKNMLGALEQLEKLEGLNKERLADVRDELQQITENQMHMIMKIMLAFQNNLQGYILDKLSSADSLDDLRKELLGEFQPWFAGQAQKALAEAANEEEAEIIE</sequence>
<reference evidence="2" key="1">
    <citation type="submission" date="2017-06" db="EMBL/GenBank/DDBJ databases">
        <authorList>
            <person name="Kim H.J."/>
            <person name="Triplett B.A."/>
        </authorList>
    </citation>
    <scope>NUCLEOTIDE SEQUENCE [LARGE SCALE GENOMIC DNA]</scope>
</reference>